<dbReference type="AlphaFoldDB" id="A0A264W1Q2"/>
<keyword evidence="3" id="KW-1185">Reference proteome</keyword>
<accession>A0A264W1Q2</accession>
<protein>
    <submittedName>
        <fullName evidence="2">Uncharacterized protein</fullName>
    </submittedName>
</protein>
<dbReference type="Proteomes" id="UP000217065">
    <property type="component" value="Unassembled WGS sequence"/>
</dbReference>
<sequence length="291" mass="34609">MKLVKGSDRLVTYKEPKTDWFWRGALYFSLLFFLVLGSSMIVFSLWLWKEVTTGWALGLSWLVPLGIFVLWTGWKIWRQFEWKEKHLSFYEMNDQVVRGVTRRPEWDYGVTQEFALKDIVEVTIAPYYIRRMVNAMGPESIRRHGVIIEELGPMLIFRTEKERMEILFDSLTNPKVDEWLRFVQEQGLPLTYTPYRMYWLGNKAISPEDRDDYFKQPSDRIPYEVKGGWLKDEPALYDEWSRVNAGGLRTSMSLKEFEVEEKKKRKWGRWIVIPLGVIFFILLGLYMLGSV</sequence>
<keyword evidence="1" id="KW-0812">Transmembrane</keyword>
<reference evidence="2 3" key="1">
    <citation type="submission" date="2017-07" db="EMBL/GenBank/DDBJ databases">
        <title>Tetzosporium hominis gen.nov. sp.nov.</title>
        <authorList>
            <person name="Tetz G."/>
            <person name="Tetz V."/>
        </authorList>
    </citation>
    <scope>NUCLEOTIDE SEQUENCE [LARGE SCALE GENOMIC DNA]</scope>
    <source>
        <strain evidence="2 3">VT-49</strain>
    </source>
</reference>
<feature type="transmembrane region" description="Helical" evidence="1">
    <location>
        <begin position="54"/>
        <end position="74"/>
    </location>
</feature>
<dbReference type="EMBL" id="NOKQ01000220">
    <property type="protein sequence ID" value="OZS77510.1"/>
    <property type="molecule type" value="Genomic_DNA"/>
</dbReference>
<proteinExistence type="predicted"/>
<feature type="transmembrane region" description="Helical" evidence="1">
    <location>
        <begin position="20"/>
        <end position="48"/>
    </location>
</feature>
<evidence type="ECO:0000313" key="2">
    <source>
        <dbReference type="EMBL" id="OZS77510.1"/>
    </source>
</evidence>
<feature type="transmembrane region" description="Helical" evidence="1">
    <location>
        <begin position="270"/>
        <end position="289"/>
    </location>
</feature>
<evidence type="ECO:0000313" key="3">
    <source>
        <dbReference type="Proteomes" id="UP000217065"/>
    </source>
</evidence>
<evidence type="ECO:0000256" key="1">
    <source>
        <dbReference type="SAM" id="Phobius"/>
    </source>
</evidence>
<gene>
    <name evidence="2" type="ORF">CF394_09835</name>
</gene>
<keyword evidence="1" id="KW-1133">Transmembrane helix</keyword>
<comment type="caution">
    <text evidence="2">The sequence shown here is derived from an EMBL/GenBank/DDBJ whole genome shotgun (WGS) entry which is preliminary data.</text>
</comment>
<name>A0A264W1Q2_9BACL</name>
<organism evidence="2 3">
    <name type="scientific">Tetzosporium hominis</name>
    <dbReference type="NCBI Taxonomy" id="2020506"/>
    <lineage>
        <taxon>Bacteria</taxon>
        <taxon>Bacillati</taxon>
        <taxon>Bacillota</taxon>
        <taxon>Bacilli</taxon>
        <taxon>Bacillales</taxon>
        <taxon>Caryophanaceae</taxon>
        <taxon>Tetzosporium</taxon>
    </lineage>
</organism>
<keyword evidence="1" id="KW-0472">Membrane</keyword>